<dbReference type="InterPro" id="IPR051179">
    <property type="entry name" value="WD_repeat_multifunction"/>
</dbReference>
<protein>
    <submittedName>
        <fullName evidence="6">Proteasomal ATPase-associated factor 1</fullName>
    </submittedName>
</protein>
<evidence type="ECO:0000256" key="5">
    <source>
        <dbReference type="PROSITE-ProRule" id="PRU00221"/>
    </source>
</evidence>
<dbReference type="GO" id="GO:0000502">
    <property type="term" value="C:proteasome complex"/>
    <property type="evidence" value="ECO:0007669"/>
    <property type="project" value="UniProtKB-KW"/>
</dbReference>
<feature type="repeat" description="WD" evidence="5">
    <location>
        <begin position="183"/>
        <end position="224"/>
    </location>
</feature>
<evidence type="ECO:0000256" key="3">
    <source>
        <dbReference type="ARBA" id="ARBA00022942"/>
    </source>
</evidence>
<dbReference type="AlphaFoldDB" id="A0A9P5R959"/>
<name>A0A9P5R959_9FUNG</name>
<dbReference type="InterPro" id="IPR001680">
    <property type="entry name" value="WD40_rpt"/>
</dbReference>
<sequence length="386" mass="41219">MGIEGSAPTALVQVTVQADWTDVVADALRLNSTGTFWVSCYKRGSPSVHGAAKVAVVGDRKVQLTGHDGVILETITNYSFKVKIPEYDNIEIEVYGTGRRSSITKISSMDLSPEGALFVTGSEDGTLRIGETESGRITQELKAHIQYVNTCRFFPSGQVVLSGGGDFLLKVWSALDGSCPVTMKGHIKPISDTAIIDRGRNVVSSSNDGTVKLWEVASGTTIRTLSQHEDRVNAIALDSWESTVESSHALDPKEVGTEGKLVIAASEGGTLYGLDVRASEEAFQRKSYNKAPLRACTYSAQHSLVVSGTSEGVVEIFDIRKTDGVYETKPIQGETTVQVLREYVGYDLDGPARARVVGQGPALVAISKEGGLLRFSGTLGGTTPSV</sequence>
<keyword evidence="2" id="KW-0677">Repeat</keyword>
<dbReference type="PANTHER" id="PTHR19857">
    <property type="entry name" value="MITOCHONDRIAL DIVISION PROTEIN 1-RELATED"/>
    <property type="match status" value="1"/>
</dbReference>
<dbReference type="Pfam" id="PF00400">
    <property type="entry name" value="WD40"/>
    <property type="match status" value="3"/>
</dbReference>
<dbReference type="PROSITE" id="PS50082">
    <property type="entry name" value="WD_REPEATS_2"/>
    <property type="match status" value="3"/>
</dbReference>
<keyword evidence="1 5" id="KW-0853">WD repeat</keyword>
<accession>A0A9P5R959</accession>
<feature type="repeat" description="WD" evidence="5">
    <location>
        <begin position="141"/>
        <end position="182"/>
    </location>
</feature>
<comment type="similarity">
    <text evidence="4">Belongs to the WD repeat PAAF1/RPN14 family.</text>
</comment>
<dbReference type="Proteomes" id="UP000748756">
    <property type="component" value="Unassembled WGS sequence"/>
</dbReference>
<dbReference type="InterPro" id="IPR036322">
    <property type="entry name" value="WD40_repeat_dom_sf"/>
</dbReference>
<dbReference type="Gene3D" id="2.130.10.10">
    <property type="entry name" value="YVTN repeat-like/Quinoprotein amine dehydrogenase"/>
    <property type="match status" value="2"/>
</dbReference>
<dbReference type="InterPro" id="IPR019775">
    <property type="entry name" value="WD40_repeat_CS"/>
</dbReference>
<dbReference type="EMBL" id="JAAAUQ010002245">
    <property type="protein sequence ID" value="KAF9125778.1"/>
    <property type="molecule type" value="Genomic_DNA"/>
</dbReference>
<gene>
    <name evidence="6" type="primary">PAAF1</name>
    <name evidence="6" type="ORF">BG015_004828</name>
</gene>
<evidence type="ECO:0000313" key="6">
    <source>
        <dbReference type="EMBL" id="KAF9125778.1"/>
    </source>
</evidence>
<dbReference type="SMART" id="SM00320">
    <property type="entry name" value="WD40"/>
    <property type="match status" value="5"/>
</dbReference>
<dbReference type="PROSITE" id="PS00678">
    <property type="entry name" value="WD_REPEATS_1"/>
    <property type="match status" value="1"/>
</dbReference>
<evidence type="ECO:0000256" key="2">
    <source>
        <dbReference type="ARBA" id="ARBA00022737"/>
    </source>
</evidence>
<evidence type="ECO:0000313" key="7">
    <source>
        <dbReference type="Proteomes" id="UP000748756"/>
    </source>
</evidence>
<feature type="repeat" description="WD" evidence="5">
    <location>
        <begin position="99"/>
        <end position="140"/>
    </location>
</feature>
<organism evidence="6 7">
    <name type="scientific">Linnemannia schmuckeri</name>
    <dbReference type="NCBI Taxonomy" id="64567"/>
    <lineage>
        <taxon>Eukaryota</taxon>
        <taxon>Fungi</taxon>
        <taxon>Fungi incertae sedis</taxon>
        <taxon>Mucoromycota</taxon>
        <taxon>Mortierellomycotina</taxon>
        <taxon>Mortierellomycetes</taxon>
        <taxon>Mortierellales</taxon>
        <taxon>Mortierellaceae</taxon>
        <taxon>Linnemannia</taxon>
    </lineage>
</organism>
<proteinExistence type="inferred from homology"/>
<dbReference type="PROSITE" id="PS50294">
    <property type="entry name" value="WD_REPEATS_REGION"/>
    <property type="match status" value="2"/>
</dbReference>
<dbReference type="SUPFAM" id="SSF50978">
    <property type="entry name" value="WD40 repeat-like"/>
    <property type="match status" value="1"/>
</dbReference>
<dbReference type="OrthoDB" id="10257301at2759"/>
<evidence type="ECO:0000256" key="1">
    <source>
        <dbReference type="ARBA" id="ARBA00022574"/>
    </source>
</evidence>
<dbReference type="PANTHER" id="PTHR19857:SF19">
    <property type="entry name" value="26S PROTEASOME REGULATORY SUBUNIT RPN14"/>
    <property type="match status" value="1"/>
</dbReference>
<keyword evidence="7" id="KW-1185">Reference proteome</keyword>
<dbReference type="InterPro" id="IPR015943">
    <property type="entry name" value="WD40/YVTN_repeat-like_dom_sf"/>
</dbReference>
<comment type="caution">
    <text evidence="6">The sequence shown here is derived from an EMBL/GenBank/DDBJ whole genome shotgun (WGS) entry which is preliminary data.</text>
</comment>
<evidence type="ECO:0000256" key="4">
    <source>
        <dbReference type="ARBA" id="ARBA00038321"/>
    </source>
</evidence>
<keyword evidence="3" id="KW-0647">Proteasome</keyword>
<reference evidence="6" key="1">
    <citation type="journal article" date="2020" name="Fungal Divers.">
        <title>Resolving the Mortierellaceae phylogeny through synthesis of multi-gene phylogenetics and phylogenomics.</title>
        <authorList>
            <person name="Vandepol N."/>
            <person name="Liber J."/>
            <person name="Desiro A."/>
            <person name="Na H."/>
            <person name="Kennedy M."/>
            <person name="Barry K."/>
            <person name="Grigoriev I.V."/>
            <person name="Miller A.N."/>
            <person name="O'Donnell K."/>
            <person name="Stajich J.E."/>
            <person name="Bonito G."/>
        </authorList>
    </citation>
    <scope>NUCLEOTIDE SEQUENCE</scope>
    <source>
        <strain evidence="6">NRRL 6426</strain>
    </source>
</reference>